<evidence type="ECO:0000313" key="2">
    <source>
        <dbReference type="EMBL" id="WMY72481.1"/>
    </source>
</evidence>
<name>A0ABY9S4Q8_9ENTR</name>
<dbReference type="NCBIfam" id="TIGR03749">
    <property type="entry name" value="conj_TIGR03749"/>
    <property type="match status" value="1"/>
</dbReference>
<gene>
    <name evidence="2" type="ORF">RHD99_13395</name>
</gene>
<reference evidence="2 3" key="1">
    <citation type="submission" date="2023-09" db="EMBL/GenBank/DDBJ databases">
        <title>Buttiauxella selenatireducens sp. nov., isolated from the rhizosphere of Cardamine hupingshanesis.</title>
        <authorList>
            <person name="Zhang S."/>
            <person name="Xu Z."/>
            <person name="Wang H."/>
            <person name="Guo Y."/>
        </authorList>
    </citation>
    <scope>NUCLEOTIDE SEQUENCE [LARGE SCALE GENOMIC DNA]</scope>
    <source>
        <strain evidence="2 3">R73</strain>
    </source>
</reference>
<feature type="signal peptide" evidence="1">
    <location>
        <begin position="1"/>
        <end position="21"/>
    </location>
</feature>
<dbReference type="Proteomes" id="UP001246690">
    <property type="component" value="Chromosome"/>
</dbReference>
<dbReference type="Pfam" id="PF11920">
    <property type="entry name" value="DUF3438"/>
    <property type="match status" value="1"/>
</dbReference>
<dbReference type="EMBL" id="CP133838">
    <property type="protein sequence ID" value="WMY72481.1"/>
    <property type="molecule type" value="Genomic_DNA"/>
</dbReference>
<keyword evidence="1" id="KW-0732">Signal</keyword>
<organism evidence="2 3">
    <name type="scientific">Buttiauxella selenatireducens</name>
    <dbReference type="NCBI Taxonomy" id="3073902"/>
    <lineage>
        <taxon>Bacteria</taxon>
        <taxon>Pseudomonadati</taxon>
        <taxon>Pseudomonadota</taxon>
        <taxon>Gammaproteobacteria</taxon>
        <taxon>Enterobacterales</taxon>
        <taxon>Enterobacteriaceae</taxon>
        <taxon>Buttiauxella</taxon>
    </lineage>
</organism>
<dbReference type="RefSeq" id="WP_309874413.1">
    <property type="nucleotide sequence ID" value="NZ_CP133838.1"/>
</dbReference>
<proteinExistence type="predicted"/>
<evidence type="ECO:0000256" key="1">
    <source>
        <dbReference type="SAM" id="SignalP"/>
    </source>
</evidence>
<feature type="chain" id="PRO_5047195541" evidence="1">
    <location>
        <begin position="22"/>
        <end position="275"/>
    </location>
</feature>
<dbReference type="InterPro" id="IPR021844">
    <property type="entry name" value="Integr_conj_element_PFL4704"/>
</dbReference>
<sequence length="275" mass="29930">MMNRRYLLPLLAACYHAGLSATELVQWQRLPLPVVLHTGHERVIFVNRNVRVGYPAALDDKLRIQSSGGTVYLLARDDFSRTRLQLVDMDSGELILLDISAAAGDELEPVELRYGEAVYRNDKAVKADEEEASTSRMAATTGLPVPVVLTRYAAQSLYAPLRTVEPLNGITPVPVRLPAVVSTLLPTEAVTAAPLAAWQQGALTVTAVKLQNQRQARIDLDPRALQGQFLTATFQHRWLGAKGTPEDTTVVYLVTEGGADTSVIPEPAAPDKEGK</sequence>
<protein>
    <submittedName>
        <fullName evidence="2">TIGR03749 family integrating conjugative element protein</fullName>
    </submittedName>
</protein>
<keyword evidence="3" id="KW-1185">Reference proteome</keyword>
<accession>A0ABY9S4Q8</accession>
<evidence type="ECO:0000313" key="3">
    <source>
        <dbReference type="Proteomes" id="UP001246690"/>
    </source>
</evidence>